<feature type="transmembrane region" description="Helical" evidence="1">
    <location>
        <begin position="215"/>
        <end position="234"/>
    </location>
</feature>
<accession>A0A839DTY7</accession>
<protein>
    <submittedName>
        <fullName evidence="2">Transporter family-2 protein</fullName>
    </submittedName>
</protein>
<organism evidence="2 3">
    <name type="scientific">Halosaccharopolyspora lacisalsi</name>
    <dbReference type="NCBI Taxonomy" id="1000566"/>
    <lineage>
        <taxon>Bacteria</taxon>
        <taxon>Bacillati</taxon>
        <taxon>Actinomycetota</taxon>
        <taxon>Actinomycetes</taxon>
        <taxon>Pseudonocardiales</taxon>
        <taxon>Pseudonocardiaceae</taxon>
        <taxon>Halosaccharopolyspora</taxon>
    </lineage>
</organism>
<feature type="transmembrane region" description="Helical" evidence="1">
    <location>
        <begin position="304"/>
        <end position="322"/>
    </location>
</feature>
<dbReference type="InterPro" id="IPR006750">
    <property type="entry name" value="YdcZ"/>
</dbReference>
<feature type="transmembrane region" description="Helical" evidence="1">
    <location>
        <begin position="51"/>
        <end position="73"/>
    </location>
</feature>
<keyword evidence="3" id="KW-1185">Reference proteome</keyword>
<keyword evidence="1" id="KW-0812">Transmembrane</keyword>
<feature type="transmembrane region" description="Helical" evidence="1">
    <location>
        <begin position="153"/>
        <end position="171"/>
    </location>
</feature>
<feature type="transmembrane region" description="Helical" evidence="1">
    <location>
        <begin position="21"/>
        <end position="39"/>
    </location>
</feature>
<dbReference type="PANTHER" id="PTHR34821">
    <property type="entry name" value="INNER MEMBRANE PROTEIN YDCZ"/>
    <property type="match status" value="1"/>
</dbReference>
<dbReference type="PANTHER" id="PTHR34821:SF2">
    <property type="entry name" value="INNER MEMBRANE PROTEIN YDCZ"/>
    <property type="match status" value="1"/>
</dbReference>
<dbReference type="GO" id="GO:0005886">
    <property type="term" value="C:plasma membrane"/>
    <property type="evidence" value="ECO:0007669"/>
    <property type="project" value="TreeGrafter"/>
</dbReference>
<feature type="transmembrane region" description="Helical" evidence="1">
    <location>
        <begin position="119"/>
        <end position="141"/>
    </location>
</feature>
<comment type="caution">
    <text evidence="2">The sequence shown here is derived from an EMBL/GenBank/DDBJ whole genome shotgun (WGS) entry which is preliminary data.</text>
</comment>
<feature type="transmembrane region" description="Helical" evidence="1">
    <location>
        <begin position="246"/>
        <end position="265"/>
    </location>
</feature>
<reference evidence="2 3" key="1">
    <citation type="submission" date="2020-07" db="EMBL/GenBank/DDBJ databases">
        <title>Sequencing the genomes of 1000 actinobacteria strains.</title>
        <authorList>
            <person name="Klenk H.-P."/>
        </authorList>
    </citation>
    <scope>NUCLEOTIDE SEQUENCE [LARGE SCALE GENOMIC DNA]</scope>
    <source>
        <strain evidence="2 3">DSM 45975</strain>
    </source>
</reference>
<dbReference type="AlphaFoldDB" id="A0A839DTY7"/>
<feature type="transmembrane region" description="Helical" evidence="1">
    <location>
        <begin position="272"/>
        <end position="292"/>
    </location>
</feature>
<dbReference type="Pfam" id="PF04657">
    <property type="entry name" value="DMT_YdcZ"/>
    <property type="match status" value="2"/>
</dbReference>
<dbReference type="EMBL" id="JACGWZ010000001">
    <property type="protein sequence ID" value="MBA8822735.1"/>
    <property type="molecule type" value="Genomic_DNA"/>
</dbReference>
<evidence type="ECO:0000313" key="3">
    <source>
        <dbReference type="Proteomes" id="UP000569329"/>
    </source>
</evidence>
<feature type="transmembrane region" description="Helical" evidence="1">
    <location>
        <begin position="94"/>
        <end position="113"/>
    </location>
</feature>
<evidence type="ECO:0000313" key="2">
    <source>
        <dbReference type="EMBL" id="MBA8822735.1"/>
    </source>
</evidence>
<sequence>MSTRTSTDAPAAGTTSARRGVGVLGAAAVGFVLAVQSQINGMLGARLSDALAAAVISFGVGLSLLVVGTALVPRARRGFRRLASTLRSGSGLRPWHCLGGVCGGFLVFTQGIVVGVLGVALFTVAVVAGQVTSGLVVDRFGIGPGGARRVTPTRMLGAVLAVVAVVIAVSAQLDGSRANWLVVLPVLAGAGVSWQQAVNGRVRQTADSAVSASTLNFATGTCSLAVALLVGFAVRGLPEPLPAQPWLYLGGVLGIFVIGGTVVLVRYTGVLLLSMGMVAGQLIGALILDLVVPTPGTRVDVSTVVGIGLTLVAAAIAAWPTGQGARARDLPG</sequence>
<dbReference type="Proteomes" id="UP000569329">
    <property type="component" value="Unassembled WGS sequence"/>
</dbReference>
<proteinExistence type="predicted"/>
<evidence type="ECO:0000256" key="1">
    <source>
        <dbReference type="SAM" id="Phobius"/>
    </source>
</evidence>
<feature type="transmembrane region" description="Helical" evidence="1">
    <location>
        <begin position="177"/>
        <end position="194"/>
    </location>
</feature>
<keyword evidence="1" id="KW-0472">Membrane</keyword>
<keyword evidence="1" id="KW-1133">Transmembrane helix</keyword>
<gene>
    <name evidence="2" type="ORF">FHX42_000064</name>
</gene>
<dbReference type="RefSeq" id="WP_182542090.1">
    <property type="nucleotide sequence ID" value="NZ_JACGWZ010000001.1"/>
</dbReference>
<name>A0A839DTY7_9PSEU</name>